<sequence length="68" mass="7963">MRSSVSSRKQKASKIENEFYKNPGICFRSKQISFDNSMTGRAIVKTRESKLWDQIPPLGTEFYTKDWN</sequence>
<accession>A0ABM7UJI8</accession>
<organism evidence="1 2">
    <name type="scientific">Leptospira kobayashii</name>
    <dbReference type="NCBI Taxonomy" id="1917830"/>
    <lineage>
        <taxon>Bacteria</taxon>
        <taxon>Pseudomonadati</taxon>
        <taxon>Spirochaetota</taxon>
        <taxon>Spirochaetia</taxon>
        <taxon>Leptospirales</taxon>
        <taxon>Leptospiraceae</taxon>
        <taxon>Leptospira</taxon>
    </lineage>
</organism>
<proteinExistence type="predicted"/>
<evidence type="ECO:0000313" key="1">
    <source>
        <dbReference type="EMBL" id="BDA79001.1"/>
    </source>
</evidence>
<name>A0ABM7UJI8_9LEPT</name>
<reference evidence="1 2" key="1">
    <citation type="submission" date="2021-08" db="EMBL/GenBank/DDBJ databases">
        <title>Complete genome sequence of Leptospira kobayashii strain E30.</title>
        <authorList>
            <person name="Nakao R."/>
            <person name="Nakamura S."/>
            <person name="Masuzawa T."/>
            <person name="Koizumi N."/>
        </authorList>
    </citation>
    <scope>NUCLEOTIDE SEQUENCE [LARGE SCALE GENOMIC DNA]</scope>
    <source>
        <strain evidence="1 2">E30</strain>
    </source>
</reference>
<keyword evidence="2" id="KW-1185">Reference proteome</keyword>
<dbReference type="Proteomes" id="UP000245263">
    <property type="component" value="Chromosome 1"/>
</dbReference>
<protein>
    <submittedName>
        <fullName evidence="1">Uncharacterized protein</fullName>
    </submittedName>
</protein>
<dbReference type="EMBL" id="AP025028">
    <property type="protein sequence ID" value="BDA79001.1"/>
    <property type="molecule type" value="Genomic_DNA"/>
</dbReference>
<gene>
    <name evidence="1" type="ORF">LPTSP3_g19310</name>
</gene>
<evidence type="ECO:0000313" key="2">
    <source>
        <dbReference type="Proteomes" id="UP000245263"/>
    </source>
</evidence>